<dbReference type="EMBL" id="JBBJBU010000001">
    <property type="protein sequence ID" value="KAK7208171.1"/>
    <property type="molecule type" value="Genomic_DNA"/>
</dbReference>
<evidence type="ECO:0000256" key="4">
    <source>
        <dbReference type="ARBA" id="ARBA00022840"/>
    </source>
</evidence>
<keyword evidence="4" id="KW-0067">ATP-binding</keyword>
<dbReference type="InterPro" id="IPR017871">
    <property type="entry name" value="ABC_transporter-like_CS"/>
</dbReference>
<dbReference type="Gene3D" id="3.40.50.300">
    <property type="entry name" value="P-loop containing nucleotide triphosphate hydrolases"/>
    <property type="match status" value="1"/>
</dbReference>
<evidence type="ECO:0000256" key="1">
    <source>
        <dbReference type="ARBA" id="ARBA00004141"/>
    </source>
</evidence>
<keyword evidence="2 8" id="KW-0812">Transmembrane</keyword>
<dbReference type="InterPro" id="IPR011527">
    <property type="entry name" value="ABC1_TM_dom"/>
</dbReference>
<dbReference type="SUPFAM" id="SSF52540">
    <property type="entry name" value="P-loop containing nucleoside triphosphate hydrolases"/>
    <property type="match status" value="1"/>
</dbReference>
<keyword evidence="3" id="KW-0547">Nucleotide-binding</keyword>
<dbReference type="InterPro" id="IPR003593">
    <property type="entry name" value="AAA+_ATPase"/>
</dbReference>
<dbReference type="InterPro" id="IPR027417">
    <property type="entry name" value="P-loop_NTPase"/>
</dbReference>
<keyword evidence="6 8" id="KW-0472">Membrane</keyword>
<evidence type="ECO:0000256" key="5">
    <source>
        <dbReference type="ARBA" id="ARBA00022989"/>
    </source>
</evidence>
<dbReference type="PROSITE" id="PS00211">
    <property type="entry name" value="ABC_TRANSPORTER_1"/>
    <property type="match status" value="1"/>
</dbReference>
<comment type="caution">
    <text evidence="11">The sequence shown here is derived from an EMBL/GenBank/DDBJ whole genome shotgun (WGS) entry which is preliminary data.</text>
</comment>
<evidence type="ECO:0000259" key="10">
    <source>
        <dbReference type="PROSITE" id="PS50929"/>
    </source>
</evidence>
<feature type="domain" description="ABC transmembrane type-1" evidence="10">
    <location>
        <begin position="164"/>
        <end position="463"/>
    </location>
</feature>
<gene>
    <name evidence="11" type="ORF">BZA70DRAFT_273081</name>
</gene>
<dbReference type="PROSITE" id="PS50929">
    <property type="entry name" value="ABC_TM1F"/>
    <property type="match status" value="1"/>
</dbReference>
<accession>A0ABR1FEB7</accession>
<feature type="transmembrane region" description="Helical" evidence="8">
    <location>
        <begin position="402"/>
        <end position="428"/>
    </location>
</feature>
<evidence type="ECO:0000256" key="8">
    <source>
        <dbReference type="SAM" id="Phobius"/>
    </source>
</evidence>
<feature type="transmembrane region" description="Helical" evidence="8">
    <location>
        <begin position="322"/>
        <end position="339"/>
    </location>
</feature>
<dbReference type="Pfam" id="PF00005">
    <property type="entry name" value="ABC_tran"/>
    <property type="match status" value="1"/>
</dbReference>
<reference evidence="11 12" key="1">
    <citation type="submission" date="2024-03" db="EMBL/GenBank/DDBJ databases">
        <title>Genome-scale model development and genomic sequencing of the oleaginous clade Lipomyces.</title>
        <authorList>
            <consortium name="Lawrence Berkeley National Laboratory"/>
            <person name="Czajka J.J."/>
            <person name="Han Y."/>
            <person name="Kim J."/>
            <person name="Mondo S.J."/>
            <person name="Hofstad B.A."/>
            <person name="Robles A."/>
            <person name="Haridas S."/>
            <person name="Riley R."/>
            <person name="LaButti K."/>
            <person name="Pangilinan J."/>
            <person name="Andreopoulos W."/>
            <person name="Lipzen A."/>
            <person name="Yan J."/>
            <person name="Wang M."/>
            <person name="Ng V."/>
            <person name="Grigoriev I.V."/>
            <person name="Spatafora J.W."/>
            <person name="Magnuson J.K."/>
            <person name="Baker S.E."/>
            <person name="Pomraning K.R."/>
        </authorList>
    </citation>
    <scope>NUCLEOTIDE SEQUENCE [LARGE SCALE GENOMIC DNA]</scope>
    <source>
        <strain evidence="11 12">Phaff 52-87</strain>
    </source>
</reference>
<dbReference type="PROSITE" id="PS50893">
    <property type="entry name" value="ABC_TRANSPORTER_2"/>
    <property type="match status" value="1"/>
</dbReference>
<evidence type="ECO:0000313" key="12">
    <source>
        <dbReference type="Proteomes" id="UP001498771"/>
    </source>
</evidence>
<keyword evidence="5 8" id="KW-1133">Transmembrane helix</keyword>
<dbReference type="CDD" id="cd18573">
    <property type="entry name" value="ABC_6TM_ABCB10_like"/>
    <property type="match status" value="1"/>
</dbReference>
<dbReference type="PIRSF" id="PIRSF002773">
    <property type="entry name" value="ABC_prm/ATPase_B"/>
    <property type="match status" value="1"/>
</dbReference>
<dbReference type="Gene3D" id="1.20.1560.10">
    <property type="entry name" value="ABC transporter type 1, transmembrane domain"/>
    <property type="match status" value="1"/>
</dbReference>
<feature type="region of interest" description="Disordered" evidence="7">
    <location>
        <begin position="105"/>
        <end position="129"/>
    </location>
</feature>
<dbReference type="GeneID" id="90037285"/>
<feature type="compositionally biased region" description="Polar residues" evidence="7">
    <location>
        <begin position="105"/>
        <end position="118"/>
    </location>
</feature>
<name>A0ABR1FEB7_9ASCO</name>
<feature type="transmembrane region" description="Helical" evidence="8">
    <location>
        <begin position="212"/>
        <end position="234"/>
    </location>
</feature>
<keyword evidence="12" id="KW-1185">Reference proteome</keyword>
<dbReference type="PANTHER" id="PTHR43394:SF1">
    <property type="entry name" value="ATP-BINDING CASSETTE SUB-FAMILY B MEMBER 10, MITOCHONDRIAL"/>
    <property type="match status" value="1"/>
</dbReference>
<sequence>MTAIRSTFSLIAAAGGRGSILRGTRLSRVSGSVYDLAGGCYGGSSLRIGRLIYTSPDQIRNDGRVRLNRPLLQSSWISSTTAPTTIPNRQIHANAPLQTQQITNSRELGSSTVSTQADQGAKRELQSSVSETEAEELVPHLKSVRFRDVRRLFALARLEVWRLAAAFLCLSIASGVALCIPYSIGKILDMIRHVEISDLAGSSQTKKEQPRILGFTLLQFNLGLGSLLVIGAAANYGRVYLLRIIGESVVARVRSRLYKHTIMQDAGFFDANRVGDLLSRFSSDANIVAKSLTQNIADAFRALVIGSAGLGMMAWVSLELTGIIMMVVPPVAVGAFYYGRRIRDITTEQQRTLGTSTRVAEETLNNIKTVQALSGSLVETRKYNHEIRNIYSIGKQEAQLSAAFFSATNLAGNLTVLTVLSVGMHLVMNGTVTIGGLSSFMMYSAYTGNAMIGLSSFYSKMMKGLGAANRVFELEDSRRAIRPTVGIPVGENARGRIEFDDVRFSYPTRPDVTVFNGLSFSIEPGSNVCIVGPSGGGKTTVSQLLLRFYDPTSGAITLNGKDIRGFNLQSLRRSIGIVGQEPVLFSGSIADNISYGLCGVVSREEIEQAARRANCQFIDSFPQGLDTQVGSRGAQLSGGQKQRIAIARALVRKPPILVLDEATSALDAESESAVADALMQVMEDRECTTISISHRLSALKRSDVVIVLDAHGRIVEQGRFQDLVADDNSYFMRVLV</sequence>
<evidence type="ECO:0000256" key="3">
    <source>
        <dbReference type="ARBA" id="ARBA00022741"/>
    </source>
</evidence>
<organism evidence="11 12">
    <name type="scientific">Myxozyma melibiosi</name>
    <dbReference type="NCBI Taxonomy" id="54550"/>
    <lineage>
        <taxon>Eukaryota</taxon>
        <taxon>Fungi</taxon>
        <taxon>Dikarya</taxon>
        <taxon>Ascomycota</taxon>
        <taxon>Saccharomycotina</taxon>
        <taxon>Lipomycetes</taxon>
        <taxon>Lipomycetales</taxon>
        <taxon>Lipomycetaceae</taxon>
        <taxon>Myxozyma</taxon>
    </lineage>
</organism>
<dbReference type="InterPro" id="IPR039421">
    <property type="entry name" value="Type_1_exporter"/>
</dbReference>
<proteinExistence type="predicted"/>
<dbReference type="SMART" id="SM00382">
    <property type="entry name" value="AAA"/>
    <property type="match status" value="1"/>
</dbReference>
<evidence type="ECO:0000256" key="7">
    <source>
        <dbReference type="SAM" id="MobiDB-lite"/>
    </source>
</evidence>
<evidence type="ECO:0000259" key="9">
    <source>
        <dbReference type="PROSITE" id="PS50893"/>
    </source>
</evidence>
<dbReference type="InterPro" id="IPR036640">
    <property type="entry name" value="ABC1_TM_sf"/>
</dbReference>
<evidence type="ECO:0000256" key="2">
    <source>
        <dbReference type="ARBA" id="ARBA00022692"/>
    </source>
</evidence>
<dbReference type="InterPro" id="IPR003439">
    <property type="entry name" value="ABC_transporter-like_ATP-bd"/>
</dbReference>
<dbReference type="Pfam" id="PF00664">
    <property type="entry name" value="ABC_membrane"/>
    <property type="match status" value="1"/>
</dbReference>
<dbReference type="RefSeq" id="XP_064771204.1">
    <property type="nucleotide sequence ID" value="XM_064911773.1"/>
</dbReference>
<protein>
    <submittedName>
        <fullName evidence="11">ATP-dependent permease</fullName>
    </submittedName>
</protein>
<feature type="domain" description="ABC transporter" evidence="9">
    <location>
        <begin position="497"/>
        <end position="736"/>
    </location>
</feature>
<dbReference type="Proteomes" id="UP001498771">
    <property type="component" value="Unassembled WGS sequence"/>
</dbReference>
<evidence type="ECO:0000256" key="6">
    <source>
        <dbReference type="ARBA" id="ARBA00023136"/>
    </source>
</evidence>
<evidence type="ECO:0000313" key="11">
    <source>
        <dbReference type="EMBL" id="KAK7208171.1"/>
    </source>
</evidence>
<dbReference type="SUPFAM" id="SSF90123">
    <property type="entry name" value="ABC transporter transmembrane region"/>
    <property type="match status" value="1"/>
</dbReference>
<feature type="transmembrane region" description="Helical" evidence="8">
    <location>
        <begin position="440"/>
        <end position="458"/>
    </location>
</feature>
<comment type="subcellular location">
    <subcellularLocation>
        <location evidence="1">Membrane</location>
        <topology evidence="1">Multi-pass membrane protein</topology>
    </subcellularLocation>
</comment>
<dbReference type="PANTHER" id="PTHR43394">
    <property type="entry name" value="ATP-DEPENDENT PERMEASE MDL1, MITOCHONDRIAL"/>
    <property type="match status" value="1"/>
</dbReference>
<feature type="transmembrane region" description="Helical" evidence="8">
    <location>
        <begin position="160"/>
        <end position="184"/>
    </location>
</feature>
<dbReference type="CDD" id="cd03249">
    <property type="entry name" value="ABC_MTABC3_MDL1_MDL2"/>
    <property type="match status" value="1"/>
</dbReference>